<evidence type="ECO:0000256" key="1">
    <source>
        <dbReference type="ARBA" id="ARBA00022714"/>
    </source>
</evidence>
<protein>
    <submittedName>
        <fullName evidence="6">CDGSH-type Zn-finger protein</fullName>
    </submittedName>
</protein>
<dbReference type="PANTHER" id="PTHR46491">
    <property type="entry name" value="CDGSH IRON SULFUR DOMAIN PROTEIN HOMOLOG"/>
    <property type="match status" value="1"/>
</dbReference>
<dbReference type="Proteomes" id="UP000295064">
    <property type="component" value="Unassembled WGS sequence"/>
</dbReference>
<keyword evidence="4" id="KW-0411">Iron-sulfur</keyword>
<gene>
    <name evidence="6" type="ORF">DFR79_10861</name>
</gene>
<proteinExistence type="predicted"/>
<feature type="domain" description="Iron-binding zinc finger CDGSH type" evidence="5">
    <location>
        <begin position="47"/>
        <end position="84"/>
    </location>
</feature>
<evidence type="ECO:0000256" key="2">
    <source>
        <dbReference type="ARBA" id="ARBA00022723"/>
    </source>
</evidence>
<dbReference type="Pfam" id="PF09360">
    <property type="entry name" value="zf-CDGSH"/>
    <property type="match status" value="2"/>
</dbReference>
<dbReference type="InterPro" id="IPR042216">
    <property type="entry name" value="MitoNEET_CISD"/>
</dbReference>
<dbReference type="EMBL" id="SNWX01000008">
    <property type="protein sequence ID" value="TDO92035.1"/>
    <property type="molecule type" value="Genomic_DNA"/>
</dbReference>
<evidence type="ECO:0000256" key="4">
    <source>
        <dbReference type="ARBA" id="ARBA00023014"/>
    </source>
</evidence>
<comment type="caution">
    <text evidence="6">The sequence shown here is derived from an EMBL/GenBank/DDBJ whole genome shotgun (WGS) entry which is preliminary data.</text>
</comment>
<evidence type="ECO:0000256" key="3">
    <source>
        <dbReference type="ARBA" id="ARBA00023004"/>
    </source>
</evidence>
<name>A0A4R6LTV3_9FIRM</name>
<dbReference type="GO" id="GO:0005737">
    <property type="term" value="C:cytoplasm"/>
    <property type="evidence" value="ECO:0007669"/>
    <property type="project" value="UniProtKB-ARBA"/>
</dbReference>
<dbReference type="PANTHER" id="PTHR46491:SF3">
    <property type="entry name" value="CDGSH IRON-SULFUR DOMAIN-CONTAINING PROTEIN 3, MITOCHONDRIAL"/>
    <property type="match status" value="1"/>
</dbReference>
<dbReference type="GO" id="GO:0046872">
    <property type="term" value="F:metal ion binding"/>
    <property type="evidence" value="ECO:0007669"/>
    <property type="project" value="UniProtKB-KW"/>
</dbReference>
<evidence type="ECO:0000313" key="6">
    <source>
        <dbReference type="EMBL" id="TDO92035.1"/>
    </source>
</evidence>
<dbReference type="InterPro" id="IPR052950">
    <property type="entry name" value="CISD"/>
</dbReference>
<accession>A0A4R6LTV3</accession>
<organism evidence="6 7">
    <name type="scientific">Halanaerobium saccharolyticum</name>
    <dbReference type="NCBI Taxonomy" id="43595"/>
    <lineage>
        <taxon>Bacteria</taxon>
        <taxon>Bacillati</taxon>
        <taxon>Bacillota</taxon>
        <taxon>Clostridia</taxon>
        <taxon>Halanaerobiales</taxon>
        <taxon>Halanaerobiaceae</taxon>
        <taxon>Halanaerobium</taxon>
    </lineage>
</organism>
<dbReference type="Gene3D" id="3.40.5.90">
    <property type="entry name" value="CDGSH iron-sulfur domain, mitoNEET-type"/>
    <property type="match status" value="2"/>
</dbReference>
<keyword evidence="2" id="KW-0479">Metal-binding</keyword>
<reference evidence="6 7" key="1">
    <citation type="submission" date="2019-03" db="EMBL/GenBank/DDBJ databases">
        <title>Subsurface microbial communities from deep shales in Ohio and West Virginia, USA.</title>
        <authorList>
            <person name="Wrighton K."/>
        </authorList>
    </citation>
    <scope>NUCLEOTIDE SEQUENCE [LARGE SCALE GENOMIC DNA]</scope>
    <source>
        <strain evidence="6 7">MA284_T2</strain>
    </source>
</reference>
<dbReference type="InterPro" id="IPR016548">
    <property type="entry name" value="UCP009180"/>
</dbReference>
<dbReference type="InterPro" id="IPR018967">
    <property type="entry name" value="FeS-contain_CDGSH-typ"/>
</dbReference>
<dbReference type="PIRSF" id="PIRSF009180">
    <property type="entry name" value="UCP009180"/>
    <property type="match status" value="1"/>
</dbReference>
<keyword evidence="3" id="KW-0408">Iron</keyword>
<evidence type="ECO:0000313" key="7">
    <source>
        <dbReference type="Proteomes" id="UP000295064"/>
    </source>
</evidence>
<keyword evidence="1" id="KW-0001">2Fe-2S</keyword>
<dbReference type="GO" id="GO:0051537">
    <property type="term" value="F:2 iron, 2 sulfur cluster binding"/>
    <property type="evidence" value="ECO:0007669"/>
    <property type="project" value="UniProtKB-KW"/>
</dbReference>
<dbReference type="AlphaFoldDB" id="A0A4R6LTV3"/>
<sequence>MNFRFEVFTIIDKDKMKIKIIKNGPYCVFGFVPLTEKIITPVDKHYEYRGGRKLPQKDTYSLCRCGKTKTPPFCDGYHERIDFDGEETASKLQYDTRADLLSGRKIDLMDDHRCAFLRFCHTEKGKTWDLIERSDKLEERKLAIKSAEECLAGRLTAVSKEGLKLEKDFKPAVEILQDPEKNVSSAIIVKGKIEIEGADGEKYEPRNTLALCRCGESDNKPFCDCSHVHTGFKE</sequence>
<dbReference type="SMART" id="SM00704">
    <property type="entry name" value="ZnF_CDGSH"/>
    <property type="match status" value="2"/>
</dbReference>
<evidence type="ECO:0000259" key="5">
    <source>
        <dbReference type="SMART" id="SM00704"/>
    </source>
</evidence>
<feature type="domain" description="Iron-binding zinc finger CDGSH type" evidence="5">
    <location>
        <begin position="196"/>
        <end position="233"/>
    </location>
</feature>